<dbReference type="AlphaFoldDB" id="A0A8S4APD1"/>
<sequence length="26" mass="2976">MTRVCWGAASRARRPCRRPRLPSPPP</sequence>
<name>A0A8S4APD1_9TELE</name>
<accession>A0A8S4APD1</accession>
<dbReference type="Proteomes" id="UP000677803">
    <property type="component" value="Unassembled WGS sequence"/>
</dbReference>
<protein>
    <submittedName>
        <fullName evidence="1">(Atlantic silverside) hypothetical protein</fullName>
    </submittedName>
</protein>
<reference evidence="1" key="1">
    <citation type="submission" date="2021-05" db="EMBL/GenBank/DDBJ databases">
        <authorList>
            <person name="Tigano A."/>
        </authorList>
    </citation>
    <scope>NUCLEOTIDE SEQUENCE</scope>
</reference>
<evidence type="ECO:0000313" key="2">
    <source>
        <dbReference type="Proteomes" id="UP000677803"/>
    </source>
</evidence>
<proteinExistence type="predicted"/>
<evidence type="ECO:0000313" key="1">
    <source>
        <dbReference type="EMBL" id="CAG5896276.1"/>
    </source>
</evidence>
<gene>
    <name evidence="1" type="ORF">MMEN_LOCUS7280</name>
</gene>
<keyword evidence="2" id="KW-1185">Reference proteome</keyword>
<dbReference type="EMBL" id="CAJRST010006980">
    <property type="protein sequence ID" value="CAG5896276.1"/>
    <property type="molecule type" value="Genomic_DNA"/>
</dbReference>
<comment type="caution">
    <text evidence="1">The sequence shown here is derived from an EMBL/GenBank/DDBJ whole genome shotgun (WGS) entry which is preliminary data.</text>
</comment>
<organism evidence="1 2">
    <name type="scientific">Menidia menidia</name>
    <name type="common">Atlantic silverside</name>
    <dbReference type="NCBI Taxonomy" id="238744"/>
    <lineage>
        <taxon>Eukaryota</taxon>
        <taxon>Metazoa</taxon>
        <taxon>Chordata</taxon>
        <taxon>Craniata</taxon>
        <taxon>Vertebrata</taxon>
        <taxon>Euteleostomi</taxon>
        <taxon>Actinopterygii</taxon>
        <taxon>Neopterygii</taxon>
        <taxon>Teleostei</taxon>
        <taxon>Neoteleostei</taxon>
        <taxon>Acanthomorphata</taxon>
        <taxon>Ovalentaria</taxon>
        <taxon>Atherinomorphae</taxon>
        <taxon>Atheriniformes</taxon>
        <taxon>Atherinopsidae</taxon>
        <taxon>Menidiinae</taxon>
        <taxon>Menidia</taxon>
    </lineage>
</organism>